<proteinExistence type="predicted"/>
<reference evidence="2 3" key="1">
    <citation type="journal article" date="2015" name="Fungal Genet. Biol.">
        <title>Evolution of novel wood decay mechanisms in Agaricales revealed by the genome sequences of Fistulina hepatica and Cylindrobasidium torrendii.</title>
        <authorList>
            <person name="Floudas D."/>
            <person name="Held B.W."/>
            <person name="Riley R."/>
            <person name="Nagy L.G."/>
            <person name="Koehler G."/>
            <person name="Ransdell A.S."/>
            <person name="Younus H."/>
            <person name="Chow J."/>
            <person name="Chiniquy J."/>
            <person name="Lipzen A."/>
            <person name="Tritt A."/>
            <person name="Sun H."/>
            <person name="Haridas S."/>
            <person name="LaButti K."/>
            <person name="Ohm R.A."/>
            <person name="Kues U."/>
            <person name="Blanchette R.A."/>
            <person name="Grigoriev I.V."/>
            <person name="Minto R.E."/>
            <person name="Hibbett D.S."/>
        </authorList>
    </citation>
    <scope>NUCLEOTIDE SEQUENCE [LARGE SCALE GENOMIC DNA]</scope>
    <source>
        <strain evidence="2 3">FP15055 ss-10</strain>
    </source>
</reference>
<feature type="region of interest" description="Disordered" evidence="1">
    <location>
        <begin position="73"/>
        <end position="124"/>
    </location>
</feature>
<evidence type="ECO:0000313" key="2">
    <source>
        <dbReference type="EMBL" id="KIY67407.1"/>
    </source>
</evidence>
<gene>
    <name evidence="2" type="ORF">CYLTODRAFT_454510</name>
</gene>
<keyword evidence="3" id="KW-1185">Reference proteome</keyword>
<dbReference type="Proteomes" id="UP000054007">
    <property type="component" value="Unassembled WGS sequence"/>
</dbReference>
<protein>
    <submittedName>
        <fullName evidence="2">Uncharacterized protein</fullName>
    </submittedName>
</protein>
<evidence type="ECO:0000313" key="3">
    <source>
        <dbReference type="Proteomes" id="UP000054007"/>
    </source>
</evidence>
<name>A0A0D7BA69_9AGAR</name>
<organism evidence="2 3">
    <name type="scientific">Cylindrobasidium torrendii FP15055 ss-10</name>
    <dbReference type="NCBI Taxonomy" id="1314674"/>
    <lineage>
        <taxon>Eukaryota</taxon>
        <taxon>Fungi</taxon>
        <taxon>Dikarya</taxon>
        <taxon>Basidiomycota</taxon>
        <taxon>Agaricomycotina</taxon>
        <taxon>Agaricomycetes</taxon>
        <taxon>Agaricomycetidae</taxon>
        <taxon>Agaricales</taxon>
        <taxon>Marasmiineae</taxon>
        <taxon>Physalacriaceae</taxon>
        <taxon>Cylindrobasidium</taxon>
    </lineage>
</organism>
<feature type="compositionally biased region" description="Polar residues" evidence="1">
    <location>
        <begin position="107"/>
        <end position="124"/>
    </location>
</feature>
<evidence type="ECO:0000256" key="1">
    <source>
        <dbReference type="SAM" id="MobiDB-lite"/>
    </source>
</evidence>
<sequence length="256" mass="29009">MQYPTSNVRGAVEDDMTSTKYHYTHPSPNTTFVSNFELYRGAIQQMFDRTGEFSGMPQMNAQLKEDLVEYLKEVEEESEYDDSGSVDVQDPEWAESSSISSAAGHQSPVQVQRSTPSQATLTSPITFTPDERQCLMMTNSVPAQKVSERKYATEFYTSLLPSVSLYKKLEKGKPGLRTMSLYEYLEMDPWVTNIQHLQVTCVGCGKKVNLDNYRGSHNSALWIQHRNRCDAVYEEWCAMNRKISGITGQAGIYNSM</sequence>
<dbReference type="EMBL" id="KN880527">
    <property type="protein sequence ID" value="KIY67407.1"/>
    <property type="molecule type" value="Genomic_DNA"/>
</dbReference>
<accession>A0A0D7BA69</accession>
<feature type="compositionally biased region" description="Low complexity" evidence="1">
    <location>
        <begin position="94"/>
        <end position="103"/>
    </location>
</feature>
<feature type="compositionally biased region" description="Acidic residues" evidence="1">
    <location>
        <begin position="74"/>
        <end position="93"/>
    </location>
</feature>
<dbReference type="AlphaFoldDB" id="A0A0D7BA69"/>